<dbReference type="GeneID" id="19326964"/>
<dbReference type="EMBL" id="KB933232">
    <property type="protein sequence ID" value="EON98179.1"/>
    <property type="molecule type" value="Genomic_DNA"/>
</dbReference>
<accession>R8BFW3</accession>
<keyword evidence="2" id="KW-1185">Reference proteome</keyword>
<dbReference type="RefSeq" id="XP_007917049.1">
    <property type="nucleotide sequence ID" value="XM_007918858.1"/>
</dbReference>
<sequence>MPKDAAERNEYDEKLRIYNNARVSVVREAVPSRDSTDVCLGHPISDREPKPYNVIQCPITRSNGEALEKLWVDAWAKI</sequence>
<gene>
    <name evidence="1" type="ORF">UCRPA7_6320</name>
</gene>
<protein>
    <submittedName>
        <fullName evidence="1">Uncharacterized protein</fullName>
    </submittedName>
</protein>
<dbReference type="AlphaFoldDB" id="R8BFW3"/>
<evidence type="ECO:0000313" key="2">
    <source>
        <dbReference type="Proteomes" id="UP000014074"/>
    </source>
</evidence>
<proteinExistence type="predicted"/>
<dbReference type="Proteomes" id="UP000014074">
    <property type="component" value="Unassembled WGS sequence"/>
</dbReference>
<dbReference type="KEGG" id="tmn:UCRPA7_6320"/>
<reference evidence="2" key="1">
    <citation type="journal article" date="2013" name="Genome Announc.">
        <title>Draft genome sequence of the ascomycete Phaeoacremonium aleophilum strain UCR-PA7, a causal agent of the esca disease complex in grapevines.</title>
        <authorList>
            <person name="Blanco-Ulate B."/>
            <person name="Rolshausen P."/>
            <person name="Cantu D."/>
        </authorList>
    </citation>
    <scope>NUCLEOTIDE SEQUENCE [LARGE SCALE GENOMIC DNA]</scope>
    <source>
        <strain evidence="2">UCR-PA7</strain>
    </source>
</reference>
<name>R8BFW3_PHAM7</name>
<organism evidence="1 2">
    <name type="scientific">Phaeoacremonium minimum (strain UCR-PA7)</name>
    <name type="common">Esca disease fungus</name>
    <name type="synonym">Togninia minima</name>
    <dbReference type="NCBI Taxonomy" id="1286976"/>
    <lineage>
        <taxon>Eukaryota</taxon>
        <taxon>Fungi</taxon>
        <taxon>Dikarya</taxon>
        <taxon>Ascomycota</taxon>
        <taxon>Pezizomycotina</taxon>
        <taxon>Sordariomycetes</taxon>
        <taxon>Sordariomycetidae</taxon>
        <taxon>Togniniales</taxon>
        <taxon>Togniniaceae</taxon>
        <taxon>Phaeoacremonium</taxon>
    </lineage>
</organism>
<evidence type="ECO:0000313" key="1">
    <source>
        <dbReference type="EMBL" id="EON98179.1"/>
    </source>
</evidence>
<dbReference type="HOGENOM" id="CLU_2623743_0_0_1"/>